<dbReference type="GO" id="GO:0005762">
    <property type="term" value="C:mitochondrial large ribosomal subunit"/>
    <property type="evidence" value="ECO:0007669"/>
    <property type="project" value="TreeGrafter"/>
</dbReference>
<name>A0AAN8ZYH9_HALRR</name>
<feature type="compositionally biased region" description="Basic and acidic residues" evidence="5">
    <location>
        <begin position="306"/>
        <end position="317"/>
    </location>
</feature>
<dbReference type="EMBL" id="JAXCGZ010017464">
    <property type="protein sequence ID" value="KAK7068064.1"/>
    <property type="molecule type" value="Genomic_DNA"/>
</dbReference>
<dbReference type="InterPro" id="IPR039982">
    <property type="entry name" value="Ribosomal_mL65"/>
</dbReference>
<evidence type="ECO:0000313" key="6">
    <source>
        <dbReference type="EMBL" id="KAK7068064.1"/>
    </source>
</evidence>
<evidence type="ECO:0000256" key="1">
    <source>
        <dbReference type="ARBA" id="ARBA00004173"/>
    </source>
</evidence>
<comment type="caution">
    <text evidence="6">The sequence shown here is derived from an EMBL/GenBank/DDBJ whole genome shotgun (WGS) entry which is preliminary data.</text>
</comment>
<keyword evidence="2" id="KW-0689">Ribosomal protein</keyword>
<evidence type="ECO:0000313" key="7">
    <source>
        <dbReference type="Proteomes" id="UP001381693"/>
    </source>
</evidence>
<dbReference type="AlphaFoldDB" id="A0AAN8ZYH9"/>
<sequence>MQASSTPSLGIRVNHGLPEVVELDHELSSTSIPIANLDPRAYGYKFRHKHATTTTAFWPGENREYCHLWMLSLANIKSNIRNLGEHNYGSIIQQKMILASFTQALAHASYLGFGPVTELTYPIVQQSLLSDGQKWYLSVFQMNTCALHSERAAENPVSNILWLNNEQQLFEVVDETGVKGFNPEVLSNIICMYLKKGTERENPTPYLAPYKYLAKFPAPEEYRDDFHRTLLQYIYSGRPRPTARPEIYNWEKIYKVDFKTRLYEPPRRFFEPHFNQWHPGRRRFDDYKPPYIVKAHRDKKSPRNKPRIDTEHLYKYD</sequence>
<dbReference type="InterPro" id="IPR010793">
    <property type="entry name" value="Ribosomal_mL37/mL65"/>
</dbReference>
<evidence type="ECO:0000256" key="3">
    <source>
        <dbReference type="ARBA" id="ARBA00023128"/>
    </source>
</evidence>
<organism evidence="6 7">
    <name type="scientific">Halocaridina rubra</name>
    <name type="common">Hawaiian red shrimp</name>
    <dbReference type="NCBI Taxonomy" id="373956"/>
    <lineage>
        <taxon>Eukaryota</taxon>
        <taxon>Metazoa</taxon>
        <taxon>Ecdysozoa</taxon>
        <taxon>Arthropoda</taxon>
        <taxon>Crustacea</taxon>
        <taxon>Multicrustacea</taxon>
        <taxon>Malacostraca</taxon>
        <taxon>Eumalacostraca</taxon>
        <taxon>Eucarida</taxon>
        <taxon>Decapoda</taxon>
        <taxon>Pleocyemata</taxon>
        <taxon>Caridea</taxon>
        <taxon>Atyoidea</taxon>
        <taxon>Atyidae</taxon>
        <taxon>Halocaridina</taxon>
    </lineage>
</organism>
<accession>A0AAN8ZYH9</accession>
<proteinExistence type="predicted"/>
<comment type="subcellular location">
    <subcellularLocation>
        <location evidence="1">Mitochondrion</location>
    </subcellularLocation>
</comment>
<protein>
    <submittedName>
        <fullName evidence="6">Uncharacterized protein</fullName>
    </submittedName>
</protein>
<dbReference type="PANTHER" id="PTHR13014:SF3">
    <property type="entry name" value="LARGE RIBOSOMAL SUBUNIT PROTEIN ML65"/>
    <property type="match status" value="1"/>
</dbReference>
<evidence type="ECO:0000256" key="4">
    <source>
        <dbReference type="ARBA" id="ARBA00023274"/>
    </source>
</evidence>
<keyword evidence="7" id="KW-1185">Reference proteome</keyword>
<evidence type="ECO:0000256" key="2">
    <source>
        <dbReference type="ARBA" id="ARBA00022980"/>
    </source>
</evidence>
<gene>
    <name evidence="6" type="ORF">SK128_004923</name>
</gene>
<feature type="region of interest" description="Disordered" evidence="5">
    <location>
        <begin position="296"/>
        <end position="317"/>
    </location>
</feature>
<reference evidence="6 7" key="1">
    <citation type="submission" date="2023-11" db="EMBL/GenBank/DDBJ databases">
        <title>Halocaridina rubra genome assembly.</title>
        <authorList>
            <person name="Smith C."/>
        </authorList>
    </citation>
    <scope>NUCLEOTIDE SEQUENCE [LARGE SCALE GENOMIC DNA]</scope>
    <source>
        <strain evidence="6">EP-1</strain>
        <tissue evidence="6">Whole</tissue>
    </source>
</reference>
<evidence type="ECO:0000256" key="5">
    <source>
        <dbReference type="SAM" id="MobiDB-lite"/>
    </source>
</evidence>
<dbReference type="Pfam" id="PF07147">
    <property type="entry name" value="PDCD9"/>
    <property type="match status" value="1"/>
</dbReference>
<dbReference type="GO" id="GO:0003735">
    <property type="term" value="F:structural constituent of ribosome"/>
    <property type="evidence" value="ECO:0007669"/>
    <property type="project" value="InterPro"/>
</dbReference>
<keyword evidence="4" id="KW-0687">Ribonucleoprotein</keyword>
<keyword evidence="3" id="KW-0496">Mitochondrion</keyword>
<dbReference type="PANTHER" id="PTHR13014">
    <property type="entry name" value="MITOCHONDRIAL 28S RIBOSOMAL PROTEIN S30/P52 PRO-APOTOTIC PROTEIN"/>
    <property type="match status" value="1"/>
</dbReference>
<dbReference type="GO" id="GO:0006412">
    <property type="term" value="P:translation"/>
    <property type="evidence" value="ECO:0007669"/>
    <property type="project" value="InterPro"/>
</dbReference>
<feature type="compositionally biased region" description="Basic residues" evidence="5">
    <location>
        <begin position="296"/>
        <end position="305"/>
    </location>
</feature>
<dbReference type="Proteomes" id="UP001381693">
    <property type="component" value="Unassembled WGS sequence"/>
</dbReference>